<gene>
    <name evidence="2" type="ORF">Acr_27g0001720</name>
</gene>
<name>A0A7J0H5Q5_9ERIC</name>
<organism evidence="2 3">
    <name type="scientific">Actinidia rufa</name>
    <dbReference type="NCBI Taxonomy" id="165716"/>
    <lineage>
        <taxon>Eukaryota</taxon>
        <taxon>Viridiplantae</taxon>
        <taxon>Streptophyta</taxon>
        <taxon>Embryophyta</taxon>
        <taxon>Tracheophyta</taxon>
        <taxon>Spermatophyta</taxon>
        <taxon>Magnoliopsida</taxon>
        <taxon>eudicotyledons</taxon>
        <taxon>Gunneridae</taxon>
        <taxon>Pentapetalae</taxon>
        <taxon>asterids</taxon>
        <taxon>Ericales</taxon>
        <taxon>Actinidiaceae</taxon>
        <taxon>Actinidia</taxon>
    </lineage>
</organism>
<reference evidence="2 3" key="1">
    <citation type="submission" date="2019-07" db="EMBL/GenBank/DDBJ databases">
        <title>De Novo Assembly of kiwifruit Actinidia rufa.</title>
        <authorList>
            <person name="Sugita-Konishi S."/>
            <person name="Sato K."/>
            <person name="Mori E."/>
            <person name="Abe Y."/>
            <person name="Kisaki G."/>
            <person name="Hamano K."/>
            <person name="Suezawa K."/>
            <person name="Otani M."/>
            <person name="Fukuda T."/>
            <person name="Manabe T."/>
            <person name="Gomi K."/>
            <person name="Tabuchi M."/>
            <person name="Akimitsu K."/>
            <person name="Kataoka I."/>
        </authorList>
    </citation>
    <scope>NUCLEOTIDE SEQUENCE [LARGE SCALE GENOMIC DNA]</scope>
    <source>
        <strain evidence="3">cv. Fuchu</strain>
    </source>
</reference>
<proteinExistence type="predicted"/>
<evidence type="ECO:0000313" key="2">
    <source>
        <dbReference type="EMBL" id="GFZ18433.1"/>
    </source>
</evidence>
<evidence type="ECO:0000256" key="1">
    <source>
        <dbReference type="SAM" id="MobiDB-lite"/>
    </source>
</evidence>
<feature type="compositionally biased region" description="Polar residues" evidence="1">
    <location>
        <begin position="49"/>
        <end position="66"/>
    </location>
</feature>
<comment type="caution">
    <text evidence="2">The sequence shown here is derived from an EMBL/GenBank/DDBJ whole genome shotgun (WGS) entry which is preliminary data.</text>
</comment>
<dbReference type="EMBL" id="BJWL01000027">
    <property type="protein sequence ID" value="GFZ18433.1"/>
    <property type="molecule type" value="Genomic_DNA"/>
</dbReference>
<evidence type="ECO:0000313" key="3">
    <source>
        <dbReference type="Proteomes" id="UP000585474"/>
    </source>
</evidence>
<feature type="region of interest" description="Disordered" evidence="1">
    <location>
        <begin position="46"/>
        <end position="81"/>
    </location>
</feature>
<sequence length="120" mass="13598">MLQIQWKKFKILNDRDKRGGEFVPVERGWGIDKAVRLSKEEFVLGSEAEGSSQGKGNHQFKSQAGSESGAHVHQRRRSRPVDRSWNVLTRVRVGNSLEEAHFILEGKPEFGELDFPGLLV</sequence>
<dbReference type="Proteomes" id="UP000585474">
    <property type="component" value="Unassembled WGS sequence"/>
</dbReference>
<keyword evidence="3" id="KW-1185">Reference proteome</keyword>
<protein>
    <submittedName>
        <fullName evidence="2">Uncharacterized protein</fullName>
    </submittedName>
</protein>
<accession>A0A7J0H5Q5</accession>
<dbReference type="AlphaFoldDB" id="A0A7J0H5Q5"/>